<reference evidence="2 3" key="1">
    <citation type="submission" date="2023-07" db="EMBL/GenBank/DDBJ databases">
        <authorList>
            <person name="Lian W.-H."/>
        </authorList>
    </citation>
    <scope>NUCLEOTIDE SEQUENCE [LARGE SCALE GENOMIC DNA]</scope>
    <source>
        <strain evidence="2 3">SYSU DXS3180</strain>
    </source>
</reference>
<feature type="transmembrane region" description="Helical" evidence="1">
    <location>
        <begin position="62"/>
        <end position="81"/>
    </location>
</feature>
<feature type="transmembrane region" description="Helical" evidence="1">
    <location>
        <begin position="213"/>
        <end position="232"/>
    </location>
</feature>
<gene>
    <name evidence="2" type="ORF">QTN47_01615</name>
</gene>
<feature type="transmembrane region" description="Helical" evidence="1">
    <location>
        <begin position="159"/>
        <end position="183"/>
    </location>
</feature>
<dbReference type="Pfam" id="PF02405">
    <property type="entry name" value="MlaE"/>
    <property type="match status" value="1"/>
</dbReference>
<keyword evidence="3" id="KW-1185">Reference proteome</keyword>
<organism evidence="2 3">
    <name type="scientific">Danxiaibacter flavus</name>
    <dbReference type="NCBI Taxonomy" id="3049108"/>
    <lineage>
        <taxon>Bacteria</taxon>
        <taxon>Pseudomonadati</taxon>
        <taxon>Bacteroidota</taxon>
        <taxon>Chitinophagia</taxon>
        <taxon>Chitinophagales</taxon>
        <taxon>Chitinophagaceae</taxon>
        <taxon>Danxiaibacter</taxon>
    </lineage>
</organism>
<dbReference type="PANTHER" id="PTHR30188:SF4">
    <property type="entry name" value="PROTEIN TRIGALACTOSYLDIACYLGLYCEROL 1, CHLOROPLASTIC"/>
    <property type="match status" value="1"/>
</dbReference>
<evidence type="ECO:0000256" key="1">
    <source>
        <dbReference type="SAM" id="Phobius"/>
    </source>
</evidence>
<evidence type="ECO:0000313" key="2">
    <source>
        <dbReference type="EMBL" id="MEX6686169.1"/>
    </source>
</evidence>
<accession>A0ABV3Z8H8</accession>
<evidence type="ECO:0000313" key="3">
    <source>
        <dbReference type="Proteomes" id="UP001560573"/>
    </source>
</evidence>
<keyword evidence="1" id="KW-0812">Transmembrane</keyword>
<name>A0ABV3Z8H8_9BACT</name>
<feature type="transmembrane region" description="Helical" evidence="1">
    <location>
        <begin position="244"/>
        <end position="267"/>
    </location>
</feature>
<keyword evidence="1" id="KW-0472">Membrane</keyword>
<dbReference type="Proteomes" id="UP001560573">
    <property type="component" value="Unassembled WGS sequence"/>
</dbReference>
<dbReference type="EMBL" id="JAULBC010000001">
    <property type="protein sequence ID" value="MEX6686169.1"/>
    <property type="molecule type" value="Genomic_DNA"/>
</dbReference>
<dbReference type="InterPro" id="IPR030802">
    <property type="entry name" value="Permease_MalE"/>
</dbReference>
<feature type="transmembrane region" description="Helical" evidence="1">
    <location>
        <begin position="101"/>
        <end position="120"/>
    </location>
</feature>
<dbReference type="RefSeq" id="WP_369327559.1">
    <property type="nucleotide sequence ID" value="NZ_JAULBC010000001.1"/>
</dbReference>
<dbReference type="PANTHER" id="PTHR30188">
    <property type="entry name" value="ABC TRANSPORTER PERMEASE PROTEIN-RELATED"/>
    <property type="match status" value="1"/>
</dbReference>
<comment type="caution">
    <text evidence="2">The sequence shown here is derived from an EMBL/GenBank/DDBJ whole genome shotgun (WGS) entry which is preliminary data.</text>
</comment>
<sequence length="273" mass="30199">MKKEPGSGKFKLWKKGAHLFSPRIDRFSMKIYDIYKFILRFFKEAFVPPYDFKEIIRQCYYVGYKSLVLISLTGFITGLVFTKQSRPSLAEFGATSWLPSLISIAIIRALAPLVTALIAAGKVGSNIGAELGSMRVTEQIDAMEVSATNPFKFLVVTRVIATTCMLPMLMMYTAFVGMMGSYLDVHSKELTSFRAFFHNAFQSITFLDISASVTRAIVFGFTIGMAGCYTGYNATQGTQGVGRAANSAVVASMFLIFIEEIIIVQIVNAIRPI</sequence>
<protein>
    <submittedName>
        <fullName evidence="2">ABC transporter permease</fullName>
    </submittedName>
</protein>
<proteinExistence type="predicted"/>
<keyword evidence="1" id="KW-1133">Transmembrane helix</keyword>